<dbReference type="FunFam" id="3.40.50.300:FF:000016">
    <property type="entry name" value="Oligopeptide ABC transporter ATP-binding component"/>
    <property type="match status" value="1"/>
</dbReference>
<evidence type="ECO:0000256" key="5">
    <source>
        <dbReference type="SAM" id="MobiDB-lite"/>
    </source>
</evidence>
<evidence type="ECO:0000313" key="7">
    <source>
        <dbReference type="EMBL" id="ADI12604.1"/>
    </source>
</evidence>
<feature type="domain" description="ABC transporter" evidence="6">
    <location>
        <begin position="304"/>
        <end position="552"/>
    </location>
</feature>
<dbReference type="Proteomes" id="UP000000377">
    <property type="component" value="Chromosome"/>
</dbReference>
<dbReference type="InterPro" id="IPR003439">
    <property type="entry name" value="ABC_transporter-like_ATP-bd"/>
</dbReference>
<dbReference type="InterPro" id="IPR027417">
    <property type="entry name" value="P-loop_NTPase"/>
</dbReference>
<name>D7C7Q6_STRBB</name>
<evidence type="ECO:0000313" key="8">
    <source>
        <dbReference type="Proteomes" id="UP000000377"/>
    </source>
</evidence>
<dbReference type="PANTHER" id="PTHR43776">
    <property type="entry name" value="TRANSPORT ATP-BINDING PROTEIN"/>
    <property type="match status" value="1"/>
</dbReference>
<dbReference type="InterPro" id="IPR017871">
    <property type="entry name" value="ABC_transporter-like_CS"/>
</dbReference>
<sequence>MVPAAMTGTTTTPPGADENVTHTPQPLLEIRGLSVSYRTRGGAVAAVRGVDLEVWPGQVTAVVGESGSGKSTTAHAITRLLPGNGGIDAGTVRFGRHDLATLSEAELRTVRGARIGLVPQDPTVSLNPVKRIGEQVAEVLRIHGLATRRSAPAEAIAVLDRAGLPDAAVRARQYPHELSGGMRQRALIAIAIAAKPELIIADEPTSALDVTVQRVILDHLQRLTEESGTAVLLVTHDLGVAADRAQRLVVMSQGKVVEAGPTRDILADPRDEYTRHLLASAPSLTTPRPRTAVPAPKTDTAPLVEARNLVKEFRLPRTGDGPRTLRAVDDVSFTLHRGRTLALVGESGSGKSTTARLVLRLADATAGHVLFDGTDVTTARGTRARELRRRAQLVYQNPYASLDPRFSIGDVITEPLRAFKVGDRFSRLARARELLDRVALPAATLERRPAELSGGQRQRVAIARALALSPDLVVCDEPVSALDVSVQAQVLDLLAELQADTGVAYLFISHDLAVVRQIAHQVAVMRAGHVVETGPPEVLFTRPRHEYTRELLAAIPGGRVPSSAAEATTS</sequence>
<dbReference type="PANTHER" id="PTHR43776:SF7">
    <property type="entry name" value="D,D-DIPEPTIDE TRANSPORT ATP-BINDING PROTEIN DDPF-RELATED"/>
    <property type="match status" value="1"/>
</dbReference>
<comment type="similarity">
    <text evidence="1">Belongs to the ABC transporter superfamily.</text>
</comment>
<dbReference type="AlphaFoldDB" id="D7C7Q6"/>
<dbReference type="KEGG" id="sbh:SBI_09486"/>
<dbReference type="Gene3D" id="3.40.50.300">
    <property type="entry name" value="P-loop containing nucleotide triphosphate hydrolases"/>
    <property type="match status" value="2"/>
</dbReference>
<organism evidence="7 8">
    <name type="scientific">Streptomyces bingchenggensis (strain BCW-1)</name>
    <dbReference type="NCBI Taxonomy" id="749414"/>
    <lineage>
        <taxon>Bacteria</taxon>
        <taxon>Bacillati</taxon>
        <taxon>Actinomycetota</taxon>
        <taxon>Actinomycetes</taxon>
        <taxon>Kitasatosporales</taxon>
        <taxon>Streptomycetaceae</taxon>
        <taxon>Streptomyces</taxon>
    </lineage>
</organism>
<keyword evidence="8" id="KW-1185">Reference proteome</keyword>
<dbReference type="PROSITE" id="PS50893">
    <property type="entry name" value="ABC_TRANSPORTER_2"/>
    <property type="match status" value="2"/>
</dbReference>
<dbReference type="InterPro" id="IPR003593">
    <property type="entry name" value="AAA+_ATPase"/>
</dbReference>
<dbReference type="GO" id="GO:0005524">
    <property type="term" value="F:ATP binding"/>
    <property type="evidence" value="ECO:0007669"/>
    <property type="project" value="UniProtKB-KW"/>
</dbReference>
<feature type="region of interest" description="Disordered" evidence="5">
    <location>
        <begin position="1"/>
        <end position="22"/>
    </location>
</feature>
<keyword evidence="4 7" id="KW-0067">ATP-binding</keyword>
<dbReference type="GO" id="GO:0015833">
    <property type="term" value="P:peptide transport"/>
    <property type="evidence" value="ECO:0007669"/>
    <property type="project" value="InterPro"/>
</dbReference>
<evidence type="ECO:0000259" key="6">
    <source>
        <dbReference type="PROSITE" id="PS50893"/>
    </source>
</evidence>
<dbReference type="EMBL" id="CP002047">
    <property type="protein sequence ID" value="ADI12604.1"/>
    <property type="molecule type" value="Genomic_DNA"/>
</dbReference>
<dbReference type="HOGENOM" id="CLU_000604_86_2_11"/>
<feature type="domain" description="ABC transporter" evidence="6">
    <location>
        <begin position="30"/>
        <end position="278"/>
    </location>
</feature>
<dbReference type="PATRIC" id="fig|749414.3.peg.9769"/>
<dbReference type="PROSITE" id="PS00211">
    <property type="entry name" value="ABC_TRANSPORTER_1"/>
    <property type="match status" value="2"/>
</dbReference>
<dbReference type="InterPro" id="IPR050319">
    <property type="entry name" value="ABC_transp_ATP-bind"/>
</dbReference>
<dbReference type="eggNOG" id="COG4172">
    <property type="taxonomic scope" value="Bacteria"/>
</dbReference>
<dbReference type="SUPFAM" id="SSF52540">
    <property type="entry name" value="P-loop containing nucleoside triphosphate hydrolases"/>
    <property type="match status" value="2"/>
</dbReference>
<dbReference type="Pfam" id="PF08352">
    <property type="entry name" value="oligo_HPY"/>
    <property type="match status" value="2"/>
</dbReference>
<dbReference type="CDD" id="cd03257">
    <property type="entry name" value="ABC_NikE_OppD_transporters"/>
    <property type="match status" value="2"/>
</dbReference>
<evidence type="ECO:0000256" key="4">
    <source>
        <dbReference type="ARBA" id="ARBA00022840"/>
    </source>
</evidence>
<dbReference type="NCBIfam" id="NF008453">
    <property type="entry name" value="PRK11308.1"/>
    <property type="match status" value="2"/>
</dbReference>
<reference evidence="7 8" key="1">
    <citation type="journal article" date="2010" name="J. Bacteriol.">
        <title>Genome sequence of the milbemycin-producing bacterium Streptomyces bingchenggensis.</title>
        <authorList>
            <person name="Wang X.J."/>
            <person name="Yan Y.J."/>
            <person name="Zhang B."/>
            <person name="An J."/>
            <person name="Wang J.J."/>
            <person name="Tian J."/>
            <person name="Jiang L."/>
            <person name="Chen Y.H."/>
            <person name="Huang S.X."/>
            <person name="Yin M."/>
            <person name="Zhang J."/>
            <person name="Gao A.L."/>
            <person name="Liu C.X."/>
            <person name="Zhu Z.X."/>
            <person name="Xiang W.S."/>
        </authorList>
    </citation>
    <scope>NUCLEOTIDE SEQUENCE [LARGE SCALE GENOMIC DNA]</scope>
    <source>
        <strain evidence="7 8">BCW-1</strain>
    </source>
</reference>
<evidence type="ECO:0000256" key="1">
    <source>
        <dbReference type="ARBA" id="ARBA00005417"/>
    </source>
</evidence>
<dbReference type="STRING" id="749414.SBI_09486"/>
<dbReference type="NCBIfam" id="NF007739">
    <property type="entry name" value="PRK10419.1"/>
    <property type="match status" value="2"/>
</dbReference>
<evidence type="ECO:0000256" key="3">
    <source>
        <dbReference type="ARBA" id="ARBA00022741"/>
    </source>
</evidence>
<evidence type="ECO:0000256" key="2">
    <source>
        <dbReference type="ARBA" id="ARBA00022448"/>
    </source>
</evidence>
<proteinExistence type="inferred from homology"/>
<gene>
    <name evidence="7" type="ordered locus">SBI_09486</name>
</gene>
<dbReference type="GO" id="GO:0016887">
    <property type="term" value="F:ATP hydrolysis activity"/>
    <property type="evidence" value="ECO:0007669"/>
    <property type="project" value="InterPro"/>
</dbReference>
<keyword evidence="2" id="KW-0813">Transport</keyword>
<protein>
    <submittedName>
        <fullName evidence="7">ABC peptide transporter, ATP-binding component</fullName>
    </submittedName>
</protein>
<accession>D7C7Q6</accession>
<dbReference type="SMART" id="SM00382">
    <property type="entry name" value="AAA"/>
    <property type="match status" value="2"/>
</dbReference>
<dbReference type="InterPro" id="IPR013563">
    <property type="entry name" value="Oligopep_ABC_C"/>
</dbReference>
<dbReference type="Pfam" id="PF00005">
    <property type="entry name" value="ABC_tran"/>
    <property type="match status" value="2"/>
</dbReference>
<keyword evidence="3" id="KW-0547">Nucleotide-binding</keyword>
<dbReference type="GO" id="GO:0055085">
    <property type="term" value="P:transmembrane transport"/>
    <property type="evidence" value="ECO:0007669"/>
    <property type="project" value="UniProtKB-ARBA"/>
</dbReference>